<evidence type="ECO:0000313" key="10">
    <source>
        <dbReference type="EMBL" id="CAI2192948.1"/>
    </source>
</evidence>
<dbReference type="EMBL" id="CAMKVN010008899">
    <property type="protein sequence ID" value="CAI2192948.1"/>
    <property type="molecule type" value="Genomic_DNA"/>
</dbReference>
<protein>
    <recommendedName>
        <fullName evidence="8">DNA topoisomerase 2</fullName>
        <ecNumber evidence="8">5.6.2.2</ecNumber>
    </recommendedName>
</protein>
<evidence type="ECO:0000256" key="1">
    <source>
        <dbReference type="ARBA" id="ARBA00000185"/>
    </source>
</evidence>
<dbReference type="InterPro" id="IPR014721">
    <property type="entry name" value="Ribsml_uS5_D2-typ_fold_subgr"/>
</dbReference>
<dbReference type="InterPro" id="IPR001241">
    <property type="entry name" value="Topo_IIA"/>
</dbReference>
<reference evidence="10" key="1">
    <citation type="submission" date="2022-08" db="EMBL/GenBank/DDBJ databases">
        <authorList>
            <person name="Kallberg Y."/>
            <person name="Tangrot J."/>
            <person name="Rosling A."/>
        </authorList>
    </citation>
    <scope>NUCLEOTIDE SEQUENCE</scope>
    <source>
        <strain evidence="10">Wild A</strain>
    </source>
</reference>
<dbReference type="InterPro" id="IPR013760">
    <property type="entry name" value="Topo_IIA-like_dom_sf"/>
</dbReference>
<dbReference type="SUPFAM" id="SSF56719">
    <property type="entry name" value="Type II DNA topoisomerase"/>
    <property type="match status" value="1"/>
</dbReference>
<dbReference type="Proteomes" id="UP001153678">
    <property type="component" value="Unassembled WGS sequence"/>
</dbReference>
<comment type="catalytic activity">
    <reaction evidence="1 8">
        <text>ATP-dependent breakage, passage and rejoining of double-stranded DNA.</text>
        <dbReference type="EC" id="5.6.2.2"/>
    </reaction>
</comment>
<evidence type="ECO:0000256" key="3">
    <source>
        <dbReference type="ARBA" id="ARBA00022741"/>
    </source>
</evidence>
<dbReference type="GO" id="GO:0006265">
    <property type="term" value="P:DNA topological change"/>
    <property type="evidence" value="ECO:0007669"/>
    <property type="project" value="UniProtKB-UniRule"/>
</dbReference>
<dbReference type="GO" id="GO:0003677">
    <property type="term" value="F:DNA binding"/>
    <property type="evidence" value="ECO:0007669"/>
    <property type="project" value="UniProtKB-UniRule"/>
</dbReference>
<dbReference type="SUPFAM" id="SSF54211">
    <property type="entry name" value="Ribosomal protein S5 domain 2-like"/>
    <property type="match status" value="1"/>
</dbReference>
<dbReference type="InterPro" id="IPR020568">
    <property type="entry name" value="Ribosomal_Su5_D2-typ_SF"/>
</dbReference>
<evidence type="ECO:0000256" key="6">
    <source>
        <dbReference type="ARBA" id="ARBA00023125"/>
    </source>
</evidence>
<keyword evidence="11" id="KW-1185">Reference proteome</keyword>
<evidence type="ECO:0000256" key="7">
    <source>
        <dbReference type="ARBA" id="ARBA00023235"/>
    </source>
</evidence>
<dbReference type="OrthoDB" id="276498at2759"/>
<dbReference type="Gene3D" id="3.30.565.10">
    <property type="entry name" value="Histidine kinase-like ATPase, C-terminal domain"/>
    <property type="match status" value="1"/>
</dbReference>
<dbReference type="SUPFAM" id="SSF55874">
    <property type="entry name" value="ATPase domain of HSP90 chaperone/DNA topoisomerase II/histidine kinase"/>
    <property type="match status" value="1"/>
</dbReference>
<dbReference type="InterPro" id="IPR036890">
    <property type="entry name" value="HATPase_C_sf"/>
</dbReference>
<comment type="function">
    <text evidence="8">Control of topological states of DNA by transient breakage and subsequent rejoining of DNA strands. Topoisomerase II makes double-strand breaks.</text>
</comment>
<feature type="domain" description="Toprim" evidence="9">
    <location>
        <begin position="272"/>
        <end position="311"/>
    </location>
</feature>
<keyword evidence="7 8" id="KW-0413">Isomerase</keyword>
<comment type="caution">
    <text evidence="10">The sequence shown here is derived from an EMBL/GenBank/DDBJ whole genome shotgun (WGS) entry which is preliminary data.</text>
</comment>
<dbReference type="GO" id="GO:0003918">
    <property type="term" value="F:DNA topoisomerase type II (double strand cut, ATP-hydrolyzing) activity"/>
    <property type="evidence" value="ECO:0007669"/>
    <property type="project" value="UniProtKB-UniRule"/>
</dbReference>
<evidence type="ECO:0000313" key="11">
    <source>
        <dbReference type="Proteomes" id="UP001153678"/>
    </source>
</evidence>
<dbReference type="EC" id="5.6.2.2" evidence="8"/>
<dbReference type="GO" id="GO:0005524">
    <property type="term" value="F:ATP binding"/>
    <property type="evidence" value="ECO:0007669"/>
    <property type="project" value="UniProtKB-UniRule"/>
</dbReference>
<dbReference type="InterPro" id="IPR013759">
    <property type="entry name" value="Topo_IIA_B_C"/>
</dbReference>
<dbReference type="PROSITE" id="PS50880">
    <property type="entry name" value="TOPRIM"/>
    <property type="match status" value="1"/>
</dbReference>
<gene>
    <name evidence="10" type="ORF">FWILDA_LOCUS15832</name>
</gene>
<evidence type="ECO:0000256" key="2">
    <source>
        <dbReference type="ARBA" id="ARBA00010708"/>
    </source>
</evidence>
<dbReference type="InterPro" id="IPR013506">
    <property type="entry name" value="Topo_IIA_bsu_dom2"/>
</dbReference>
<evidence type="ECO:0000256" key="5">
    <source>
        <dbReference type="ARBA" id="ARBA00023029"/>
    </source>
</evidence>
<comment type="similarity">
    <text evidence="2">Belongs to the type II topoisomerase GyrB family.</text>
</comment>
<dbReference type="AlphaFoldDB" id="A0A9W4X7W7"/>
<keyword evidence="4 8" id="KW-0067">ATP-binding</keyword>
<dbReference type="PANTHER" id="PTHR45866">
    <property type="entry name" value="DNA GYRASE/TOPOISOMERASE SUBUNIT B"/>
    <property type="match status" value="1"/>
</dbReference>
<keyword evidence="3 8" id="KW-0547">Nucleotide-binding</keyword>
<feature type="non-terminal residue" evidence="10">
    <location>
        <position position="311"/>
    </location>
</feature>
<comment type="subunit">
    <text evidence="8">Homodimer.</text>
</comment>
<evidence type="ECO:0000256" key="4">
    <source>
        <dbReference type="ARBA" id="ARBA00022840"/>
    </source>
</evidence>
<sequence length="311" mass="34166">EDNGRGVPIEIHPDTKKSTLATIFTTLHSGAKLESEVYKTSGGLHGIGVTAVNALSAYLKARSTREGKTEMLEFQEGKLINPPQIIDAPQQANGTIITFTPDPKIFKEFTYFKIDTIQGRLNELAYLNPNLTLFFATSPDATPIVYHFSSDKYPQLKVNVLKDDVLEGLVAILAIRMKDPQFSGQTKYRLANKTIGKATTVREIVKNATYDLVKKFLQDHANSAEAISQLITTNAQNRVKYEEYKETLREGVRGAALPGKLVPCMSKEVANNELFIVEGDSAGGSAKAARFPKNQAILPVQGKILNVLKAK</sequence>
<evidence type="ECO:0000256" key="8">
    <source>
        <dbReference type="RuleBase" id="RU362094"/>
    </source>
</evidence>
<evidence type="ECO:0000259" key="9">
    <source>
        <dbReference type="PROSITE" id="PS50880"/>
    </source>
</evidence>
<dbReference type="PANTHER" id="PTHR45866:SF1">
    <property type="entry name" value="DNA GYRASE SUBUNIT B, MITOCHONDRIAL"/>
    <property type="match status" value="1"/>
</dbReference>
<organism evidence="10 11">
    <name type="scientific">Funneliformis geosporum</name>
    <dbReference type="NCBI Taxonomy" id="1117311"/>
    <lineage>
        <taxon>Eukaryota</taxon>
        <taxon>Fungi</taxon>
        <taxon>Fungi incertae sedis</taxon>
        <taxon>Mucoromycota</taxon>
        <taxon>Glomeromycotina</taxon>
        <taxon>Glomeromycetes</taxon>
        <taxon>Glomerales</taxon>
        <taxon>Glomeraceae</taxon>
        <taxon>Funneliformis</taxon>
    </lineage>
</organism>
<comment type="similarity">
    <text evidence="8">Belongs to the type II topoisomerase family.</text>
</comment>
<dbReference type="PROSITE" id="PS00177">
    <property type="entry name" value="TOPOISOMERASE_II"/>
    <property type="match status" value="1"/>
</dbReference>
<dbReference type="InterPro" id="IPR018522">
    <property type="entry name" value="TopoIIA_CS"/>
</dbReference>
<dbReference type="Gene3D" id="3.40.50.670">
    <property type="match status" value="1"/>
</dbReference>
<proteinExistence type="inferred from homology"/>
<name>A0A9W4X7W7_9GLOM</name>
<accession>A0A9W4X7W7</accession>
<dbReference type="SMART" id="SM00433">
    <property type="entry name" value="TOP2c"/>
    <property type="match status" value="1"/>
</dbReference>
<dbReference type="Pfam" id="PF00204">
    <property type="entry name" value="DNA_gyraseB"/>
    <property type="match status" value="1"/>
</dbReference>
<keyword evidence="5 8" id="KW-0799">Topoisomerase</keyword>
<dbReference type="InterPro" id="IPR006171">
    <property type="entry name" value="TOPRIM_dom"/>
</dbReference>
<keyword evidence="6 8" id="KW-0238">DNA-binding</keyword>
<dbReference type="Gene3D" id="3.30.230.10">
    <property type="match status" value="1"/>
</dbReference>